<evidence type="ECO:0000313" key="1">
    <source>
        <dbReference type="EMBL" id="MDN3688667.1"/>
    </source>
</evidence>
<keyword evidence="2" id="KW-1185">Reference proteome</keyword>
<dbReference type="RefSeq" id="WP_163386528.1">
    <property type="nucleotide sequence ID" value="NZ_JAUFQS010000012.1"/>
</dbReference>
<dbReference type="InterPro" id="IPR011101">
    <property type="entry name" value="DUF5131"/>
</dbReference>
<sequence>MKNSNIQWTDYTWNIAVGCTKVDEDCKYCYMYRDSMKNTRYDPKVVRKTKTVFTKPLRIKEPSRIFVSSLTDVFHPEIDAFRDEMWEIIRQCPQHTFQILTKRPERIIDHLPKDWGDGWDNVWMGTSIGSEDSIHRVVHLFDFESKFVFLSIEPLHGPIDLRKLKKYYGFCEGYFQLLPGIDWVIIGGESGNETGKYRYRPCKLEWIRTIVEECQEADIPVFVKQLGTHLAKELSLKDRHGGDISEWPEDVRVREFPSPT</sequence>
<protein>
    <submittedName>
        <fullName evidence="1">DUF5131 family protein</fullName>
    </submittedName>
</protein>
<evidence type="ECO:0000313" key="2">
    <source>
        <dbReference type="Proteomes" id="UP001236663"/>
    </source>
</evidence>
<organism evidence="1 2">
    <name type="scientific">Cyclobacterium jeungdonense</name>
    <dbReference type="NCBI Taxonomy" id="708087"/>
    <lineage>
        <taxon>Bacteria</taxon>
        <taxon>Pseudomonadati</taxon>
        <taxon>Bacteroidota</taxon>
        <taxon>Cytophagia</taxon>
        <taxon>Cytophagales</taxon>
        <taxon>Cyclobacteriaceae</taxon>
        <taxon>Cyclobacterium</taxon>
    </lineage>
</organism>
<accession>A0ABT8C8G9</accession>
<dbReference type="Pfam" id="PF07505">
    <property type="entry name" value="DUF5131"/>
    <property type="match status" value="1"/>
</dbReference>
<name>A0ABT8C8G9_9BACT</name>
<gene>
    <name evidence="1" type="ORF">QWZ15_12560</name>
</gene>
<dbReference type="EMBL" id="JAUFQS010000012">
    <property type="protein sequence ID" value="MDN3688667.1"/>
    <property type="molecule type" value="Genomic_DNA"/>
</dbReference>
<dbReference type="Proteomes" id="UP001236663">
    <property type="component" value="Unassembled WGS sequence"/>
</dbReference>
<comment type="caution">
    <text evidence="1">The sequence shown here is derived from an EMBL/GenBank/DDBJ whole genome shotgun (WGS) entry which is preliminary data.</text>
</comment>
<proteinExistence type="predicted"/>
<reference evidence="2" key="1">
    <citation type="journal article" date="2019" name="Int. J. Syst. Evol. Microbiol.">
        <title>The Global Catalogue of Microorganisms (GCM) 10K type strain sequencing project: providing services to taxonomists for standard genome sequencing and annotation.</title>
        <authorList>
            <consortium name="The Broad Institute Genomics Platform"/>
            <consortium name="The Broad Institute Genome Sequencing Center for Infectious Disease"/>
            <person name="Wu L."/>
            <person name="Ma J."/>
        </authorList>
    </citation>
    <scope>NUCLEOTIDE SEQUENCE [LARGE SCALE GENOMIC DNA]</scope>
    <source>
        <strain evidence="2">CECT 7706</strain>
    </source>
</reference>